<protein>
    <submittedName>
        <fullName evidence="1">Uncharacterized protein</fullName>
    </submittedName>
</protein>
<evidence type="ECO:0000313" key="2">
    <source>
        <dbReference type="Proteomes" id="UP000003477"/>
    </source>
</evidence>
<name>G5IZN2_CROWT</name>
<organism evidence="1 2">
    <name type="scientific">Crocosphaera watsonii WH 0003</name>
    <dbReference type="NCBI Taxonomy" id="423471"/>
    <lineage>
        <taxon>Bacteria</taxon>
        <taxon>Bacillati</taxon>
        <taxon>Cyanobacteriota</taxon>
        <taxon>Cyanophyceae</taxon>
        <taxon>Oscillatoriophycideae</taxon>
        <taxon>Chroococcales</taxon>
        <taxon>Aphanothecaceae</taxon>
        <taxon>Crocosphaera</taxon>
    </lineage>
</organism>
<sequence length="37" mass="4255">MSRFSSTCANSNVRINVETDPPTPLLRGDLYDLMNYY</sequence>
<dbReference type="EMBL" id="AESD01000120">
    <property type="protein sequence ID" value="EHJ14600.1"/>
    <property type="molecule type" value="Genomic_DNA"/>
</dbReference>
<evidence type="ECO:0000313" key="1">
    <source>
        <dbReference type="EMBL" id="EHJ14600.1"/>
    </source>
</evidence>
<accession>G5IZN2</accession>
<dbReference type="PATRIC" id="fig|423471.3.peg.660"/>
<comment type="caution">
    <text evidence="1">The sequence shown here is derived from an EMBL/GenBank/DDBJ whole genome shotgun (WGS) entry which is preliminary data.</text>
</comment>
<reference evidence="1 2" key="1">
    <citation type="journal article" date="2011" name="Front. Microbiol.">
        <title>Two Strains of Crocosphaera watsonii with Highly Conserved Genomes are Distinguished by Strain-Specific Features.</title>
        <authorList>
            <person name="Bench S.R."/>
            <person name="Ilikchyan I.N."/>
            <person name="Tripp H.J."/>
            <person name="Zehr J.P."/>
        </authorList>
    </citation>
    <scope>NUCLEOTIDE SEQUENCE [LARGE SCALE GENOMIC DNA]</scope>
    <source>
        <strain evidence="1 2">WH 0003</strain>
    </source>
</reference>
<dbReference type="Proteomes" id="UP000003477">
    <property type="component" value="Unassembled WGS sequence"/>
</dbReference>
<proteinExistence type="predicted"/>
<gene>
    <name evidence="1" type="ORF">CWATWH0003_0723</name>
</gene>
<dbReference type="AlphaFoldDB" id="G5IZN2"/>